<protein>
    <submittedName>
        <fullName evidence="2">Uncharacterized protein</fullName>
    </submittedName>
</protein>
<feature type="transmembrane region" description="Helical" evidence="1">
    <location>
        <begin position="12"/>
        <end position="33"/>
    </location>
</feature>
<dbReference type="Proteomes" id="UP001595713">
    <property type="component" value="Unassembled WGS sequence"/>
</dbReference>
<gene>
    <name evidence="2" type="ORF">ACFONA_18165</name>
</gene>
<accession>A0ABV7T373</accession>
<evidence type="ECO:0000313" key="3">
    <source>
        <dbReference type="Proteomes" id="UP001595713"/>
    </source>
</evidence>
<reference evidence="3" key="1">
    <citation type="journal article" date="2019" name="Int. J. Syst. Evol. Microbiol.">
        <title>The Global Catalogue of Microorganisms (GCM) 10K type strain sequencing project: providing services to taxonomists for standard genome sequencing and annotation.</title>
        <authorList>
            <consortium name="The Broad Institute Genomics Platform"/>
            <consortium name="The Broad Institute Genome Sequencing Center for Infectious Disease"/>
            <person name="Wu L."/>
            <person name="Ma J."/>
        </authorList>
    </citation>
    <scope>NUCLEOTIDE SEQUENCE [LARGE SCALE GENOMIC DNA]</scope>
    <source>
        <strain evidence="3">KCTC 42739</strain>
    </source>
</reference>
<organism evidence="2 3">
    <name type="scientific">Sphingomonas hylomeconis</name>
    <dbReference type="NCBI Taxonomy" id="1395958"/>
    <lineage>
        <taxon>Bacteria</taxon>
        <taxon>Pseudomonadati</taxon>
        <taxon>Pseudomonadota</taxon>
        <taxon>Alphaproteobacteria</taxon>
        <taxon>Sphingomonadales</taxon>
        <taxon>Sphingomonadaceae</taxon>
        <taxon>Sphingomonas</taxon>
    </lineage>
</organism>
<feature type="transmembrane region" description="Helical" evidence="1">
    <location>
        <begin position="96"/>
        <end position="118"/>
    </location>
</feature>
<proteinExistence type="predicted"/>
<feature type="transmembrane region" description="Helical" evidence="1">
    <location>
        <begin position="70"/>
        <end position="90"/>
    </location>
</feature>
<keyword evidence="1" id="KW-0812">Transmembrane</keyword>
<keyword evidence="1" id="KW-1133">Transmembrane helix</keyword>
<keyword evidence="3" id="KW-1185">Reference proteome</keyword>
<keyword evidence="1" id="KW-0472">Membrane</keyword>
<feature type="transmembrane region" description="Helical" evidence="1">
    <location>
        <begin position="45"/>
        <end position="63"/>
    </location>
</feature>
<dbReference type="EMBL" id="JBHRXP010000009">
    <property type="protein sequence ID" value="MFC3582100.1"/>
    <property type="molecule type" value="Genomic_DNA"/>
</dbReference>
<dbReference type="RefSeq" id="WP_261294477.1">
    <property type="nucleotide sequence ID" value="NZ_JANQBK010000008.1"/>
</dbReference>
<evidence type="ECO:0000256" key="1">
    <source>
        <dbReference type="SAM" id="Phobius"/>
    </source>
</evidence>
<sequence length="127" mass="13650">MTRPIDRLLLGVIALGFAIGFITHALDFWWFGWAPYTFGPPALNLFWNALVALDAAVLVLLALGRRRWALGLGLAIMLGDVAANSYAWAGLGLTDFAPALVAQSGFLGLLLGSVGFLWPRTTAKPRP</sequence>
<comment type="caution">
    <text evidence="2">The sequence shown here is derived from an EMBL/GenBank/DDBJ whole genome shotgun (WGS) entry which is preliminary data.</text>
</comment>
<evidence type="ECO:0000313" key="2">
    <source>
        <dbReference type="EMBL" id="MFC3582100.1"/>
    </source>
</evidence>
<name>A0ABV7T373_9SPHN</name>